<dbReference type="SUPFAM" id="SSF52266">
    <property type="entry name" value="SGNH hydrolase"/>
    <property type="match status" value="1"/>
</dbReference>
<organism evidence="4 5">
    <name type="scientific">Cuscuta europaea</name>
    <name type="common">European dodder</name>
    <dbReference type="NCBI Taxonomy" id="41803"/>
    <lineage>
        <taxon>Eukaryota</taxon>
        <taxon>Viridiplantae</taxon>
        <taxon>Streptophyta</taxon>
        <taxon>Embryophyta</taxon>
        <taxon>Tracheophyta</taxon>
        <taxon>Spermatophyta</taxon>
        <taxon>Magnoliopsida</taxon>
        <taxon>eudicotyledons</taxon>
        <taxon>Gunneridae</taxon>
        <taxon>Pentapetalae</taxon>
        <taxon>asterids</taxon>
        <taxon>lamiids</taxon>
        <taxon>Solanales</taxon>
        <taxon>Convolvulaceae</taxon>
        <taxon>Cuscuteae</taxon>
        <taxon>Cuscuta</taxon>
        <taxon>Cuscuta subgen. Cuscuta</taxon>
    </lineage>
</organism>
<dbReference type="InterPro" id="IPR036514">
    <property type="entry name" value="SGNH_hydro_sf"/>
</dbReference>
<accession>A0A9P0YWF4</accession>
<dbReference type="Pfam" id="PF03629">
    <property type="entry name" value="SASA"/>
    <property type="match status" value="1"/>
</dbReference>
<comment type="caution">
    <text evidence="4">The sequence shown here is derived from an EMBL/GenBank/DDBJ whole genome shotgun (WGS) entry which is preliminary data.</text>
</comment>
<name>A0A9P0YWF4_CUSEU</name>
<dbReference type="AlphaFoldDB" id="A0A9P0YWF4"/>
<dbReference type="EMBL" id="CAMAPE010000010">
    <property type="protein sequence ID" value="CAH9078149.1"/>
    <property type="molecule type" value="Genomic_DNA"/>
</dbReference>
<dbReference type="OrthoDB" id="42638at2759"/>
<proteinExistence type="predicted"/>
<dbReference type="PANTHER" id="PTHR31988:SF9">
    <property type="entry name" value="SIALATE O-ACETYLESTERASE DOMAIN-CONTAINING PROTEIN"/>
    <property type="match status" value="1"/>
</dbReference>
<gene>
    <name evidence="4" type="ORF">CEURO_LOCUS6593</name>
</gene>
<keyword evidence="1" id="KW-0378">Hydrolase</keyword>
<dbReference type="GO" id="GO:0016787">
    <property type="term" value="F:hydrolase activity"/>
    <property type="evidence" value="ECO:0007669"/>
    <property type="project" value="UniProtKB-KW"/>
</dbReference>
<evidence type="ECO:0000313" key="4">
    <source>
        <dbReference type="EMBL" id="CAH9078149.1"/>
    </source>
</evidence>
<protein>
    <recommendedName>
        <fullName evidence="3">Sialate O-acetylesterase domain-containing protein</fullName>
    </recommendedName>
</protein>
<sequence>MKNGSGMAILTILLLLLYFWRTILPSRETILVEAQRNKRRRVNHIIVLAGQSNMAGRGGVVPKMFGNESIRAWDGTVPPESSRNPNVYRFNEKFQWEIAQEPIHAGIGCTITCGVGIGMAFANKLLALDPGFGTIGLVPCAAGGTSLKNWTSDTDYPYRSLLGRTRASLKTGGVLRAVLWYQGESDCKYYGFAKSYRQNIRRLISRFRTDLQSPMLPWFEVIIPTPKP</sequence>
<evidence type="ECO:0000259" key="3">
    <source>
        <dbReference type="Pfam" id="PF03629"/>
    </source>
</evidence>
<dbReference type="PANTHER" id="PTHR31988">
    <property type="entry name" value="ESTERASE, PUTATIVE (DUF303)-RELATED"/>
    <property type="match status" value="1"/>
</dbReference>
<keyword evidence="5" id="KW-1185">Reference proteome</keyword>
<feature type="non-terminal residue" evidence="4">
    <location>
        <position position="1"/>
    </location>
</feature>
<dbReference type="Gene3D" id="3.40.50.1110">
    <property type="entry name" value="SGNH hydrolase"/>
    <property type="match status" value="1"/>
</dbReference>
<feature type="chain" id="PRO_5040479503" description="Sialate O-acetylesterase domain-containing protein" evidence="2">
    <location>
        <begin position="26"/>
        <end position="228"/>
    </location>
</feature>
<dbReference type="InterPro" id="IPR005181">
    <property type="entry name" value="SASA"/>
</dbReference>
<keyword evidence="2" id="KW-0732">Signal</keyword>
<reference evidence="4" key="1">
    <citation type="submission" date="2022-07" db="EMBL/GenBank/DDBJ databases">
        <authorList>
            <person name="Macas J."/>
            <person name="Novak P."/>
            <person name="Neumann P."/>
        </authorList>
    </citation>
    <scope>NUCLEOTIDE SEQUENCE</scope>
</reference>
<evidence type="ECO:0000256" key="1">
    <source>
        <dbReference type="ARBA" id="ARBA00022801"/>
    </source>
</evidence>
<feature type="signal peptide" evidence="2">
    <location>
        <begin position="1"/>
        <end position="25"/>
    </location>
</feature>
<evidence type="ECO:0000256" key="2">
    <source>
        <dbReference type="SAM" id="SignalP"/>
    </source>
</evidence>
<feature type="domain" description="Sialate O-acetylesterase" evidence="3">
    <location>
        <begin position="43"/>
        <end position="223"/>
    </location>
</feature>
<evidence type="ECO:0000313" key="5">
    <source>
        <dbReference type="Proteomes" id="UP001152484"/>
    </source>
</evidence>
<dbReference type="InterPro" id="IPR052940">
    <property type="entry name" value="Carb_Esterase_6"/>
</dbReference>
<dbReference type="Proteomes" id="UP001152484">
    <property type="component" value="Unassembled WGS sequence"/>
</dbReference>